<feature type="compositionally biased region" description="Basic residues" evidence="10">
    <location>
        <begin position="483"/>
        <end position="494"/>
    </location>
</feature>
<keyword evidence="8" id="KW-0539">Nucleus</keyword>
<evidence type="ECO:0000313" key="13">
    <source>
        <dbReference type="Proteomes" id="UP001164929"/>
    </source>
</evidence>
<keyword evidence="3" id="KW-0677">Repeat</keyword>
<dbReference type="GO" id="GO:0046872">
    <property type="term" value="F:metal ion binding"/>
    <property type="evidence" value="ECO:0007669"/>
    <property type="project" value="UniProtKB-KW"/>
</dbReference>
<dbReference type="InterPro" id="IPR044810">
    <property type="entry name" value="WRKY_plant"/>
</dbReference>
<dbReference type="Proteomes" id="UP001164929">
    <property type="component" value="Chromosome 16"/>
</dbReference>
<evidence type="ECO:0000256" key="1">
    <source>
        <dbReference type="ARBA" id="ARBA00004123"/>
    </source>
</evidence>
<comment type="subcellular location">
    <subcellularLocation>
        <location evidence="1">Nucleus</location>
    </subcellularLocation>
</comment>
<keyword evidence="4" id="KW-0862">Zinc</keyword>
<evidence type="ECO:0000256" key="3">
    <source>
        <dbReference type="ARBA" id="ARBA00022737"/>
    </source>
</evidence>
<dbReference type="PANTHER" id="PTHR31221">
    <property type="entry name" value="WRKY TRANSCRIPTION FACTOR PROTEIN 1-RELATED"/>
    <property type="match status" value="1"/>
</dbReference>
<name>A0AAD6LLD5_9ROSI</name>
<organism evidence="12 13">
    <name type="scientific">Populus alba x Populus x berolinensis</name>
    <dbReference type="NCBI Taxonomy" id="444605"/>
    <lineage>
        <taxon>Eukaryota</taxon>
        <taxon>Viridiplantae</taxon>
        <taxon>Streptophyta</taxon>
        <taxon>Embryophyta</taxon>
        <taxon>Tracheophyta</taxon>
        <taxon>Spermatophyta</taxon>
        <taxon>Magnoliopsida</taxon>
        <taxon>eudicotyledons</taxon>
        <taxon>Gunneridae</taxon>
        <taxon>Pentapetalae</taxon>
        <taxon>rosids</taxon>
        <taxon>fabids</taxon>
        <taxon>Malpighiales</taxon>
        <taxon>Salicaceae</taxon>
        <taxon>Saliceae</taxon>
        <taxon>Populus</taxon>
    </lineage>
</organism>
<gene>
    <name evidence="12" type="ORF">NC653_036473</name>
</gene>
<feature type="domain" description="WRKY" evidence="11">
    <location>
        <begin position="187"/>
        <end position="244"/>
    </location>
</feature>
<evidence type="ECO:0000256" key="7">
    <source>
        <dbReference type="ARBA" id="ARBA00023163"/>
    </source>
</evidence>
<evidence type="ECO:0000256" key="5">
    <source>
        <dbReference type="ARBA" id="ARBA00023015"/>
    </source>
</evidence>
<dbReference type="PANTHER" id="PTHR31221:SF90">
    <property type="entry name" value="WRKY TRANSCRIPTION FACTOR 44"/>
    <property type="match status" value="1"/>
</dbReference>
<evidence type="ECO:0000256" key="10">
    <source>
        <dbReference type="SAM" id="MobiDB-lite"/>
    </source>
</evidence>
<dbReference type="EMBL" id="JAQIZT010000016">
    <property type="protein sequence ID" value="KAJ6968504.1"/>
    <property type="molecule type" value="Genomic_DNA"/>
</dbReference>
<comment type="similarity">
    <text evidence="9">Belongs to the WRKY group I family.</text>
</comment>
<accession>A0AAD6LLD5</accession>
<evidence type="ECO:0000256" key="2">
    <source>
        <dbReference type="ARBA" id="ARBA00022723"/>
    </source>
</evidence>
<feature type="domain" description="WRKY" evidence="11">
    <location>
        <begin position="382"/>
        <end position="447"/>
    </location>
</feature>
<feature type="compositionally biased region" description="Polar residues" evidence="10">
    <location>
        <begin position="449"/>
        <end position="464"/>
    </location>
</feature>
<sequence length="494" mass="54301">MEIKESERVVIAKPVASRPSCSKFRSFSELLAGAINTSPSTDCSEMAVAAIRPKTLRFRPTVNRAPGALVSSQVELSGTTLSNSSNRVSSTDSKTNVIYKPQAKFVSKATVSLLASMGNFNTNAQQMLQSVEARPQCPKQNKQNFPSQLTSNLHQNIPSHAVGLTSRNQEDPKTVSHASNGDRASYDGYNWRKYGQKQVKGSEYPRSYYKCTYPNCPVKKKVERSFDGQIAEIVYKGEHNHSKPQPPKRNSSGTQGLGAVSDSNAQDRYTTPLWSNQLIERNEGSEGREETQIETGLQVHSIYQGKPPPSCDRAGTGSINAGAGTSDNSCGLNGECNDGSKGLEGDDDEPRNKRRKAGIQSNKGGMSGEGAQEPRVVVQSSTDSEILGDGFRWRKYGQKIVRGNPYPRSYYRCTSLKCNVRKHVERASDDPKAFITTYEGKHNHEMPLKSTNIQPLNPDLQATPSRDKLRNLDARSVPDIKKSSAHKKLNNTSK</sequence>
<keyword evidence="13" id="KW-1185">Reference proteome</keyword>
<dbReference type="GO" id="GO:0005634">
    <property type="term" value="C:nucleus"/>
    <property type="evidence" value="ECO:0007669"/>
    <property type="project" value="UniProtKB-SubCell"/>
</dbReference>
<dbReference type="Gene3D" id="2.20.25.80">
    <property type="entry name" value="WRKY domain"/>
    <property type="match status" value="2"/>
</dbReference>
<dbReference type="AlphaFoldDB" id="A0AAD6LLD5"/>
<evidence type="ECO:0000256" key="9">
    <source>
        <dbReference type="ARBA" id="ARBA00061157"/>
    </source>
</evidence>
<feature type="region of interest" description="Disordered" evidence="10">
    <location>
        <begin position="164"/>
        <end position="185"/>
    </location>
</feature>
<evidence type="ECO:0000256" key="8">
    <source>
        <dbReference type="ARBA" id="ARBA00023242"/>
    </source>
</evidence>
<feature type="compositionally biased region" description="Basic and acidic residues" evidence="10">
    <location>
        <begin position="465"/>
        <end position="482"/>
    </location>
</feature>
<protein>
    <submittedName>
        <fullName evidence="12">WRKY transcription factor 44-like</fullName>
    </submittedName>
</protein>
<dbReference type="InterPro" id="IPR036576">
    <property type="entry name" value="WRKY_dom_sf"/>
</dbReference>
<feature type="region of interest" description="Disordered" evidence="10">
    <location>
        <begin position="445"/>
        <end position="494"/>
    </location>
</feature>
<evidence type="ECO:0000259" key="11">
    <source>
        <dbReference type="PROSITE" id="PS50811"/>
    </source>
</evidence>
<feature type="region of interest" description="Disordered" evidence="10">
    <location>
        <begin position="237"/>
        <end position="375"/>
    </location>
</feature>
<evidence type="ECO:0000313" key="12">
    <source>
        <dbReference type="EMBL" id="KAJ6968504.1"/>
    </source>
</evidence>
<evidence type="ECO:0000256" key="4">
    <source>
        <dbReference type="ARBA" id="ARBA00022833"/>
    </source>
</evidence>
<dbReference type="SUPFAM" id="SSF118290">
    <property type="entry name" value="WRKY DNA-binding domain"/>
    <property type="match status" value="2"/>
</dbReference>
<comment type="caution">
    <text evidence="12">The sequence shown here is derived from an EMBL/GenBank/DDBJ whole genome shotgun (WGS) entry which is preliminary data.</text>
</comment>
<dbReference type="Pfam" id="PF03106">
    <property type="entry name" value="WRKY"/>
    <property type="match status" value="2"/>
</dbReference>
<evidence type="ECO:0000256" key="6">
    <source>
        <dbReference type="ARBA" id="ARBA00023125"/>
    </source>
</evidence>
<reference evidence="12 13" key="1">
    <citation type="journal article" date="2023" name="Mol. Ecol. Resour.">
        <title>Chromosome-level genome assembly of a triploid poplar Populus alba 'Berolinensis'.</title>
        <authorList>
            <person name="Chen S."/>
            <person name="Yu Y."/>
            <person name="Wang X."/>
            <person name="Wang S."/>
            <person name="Zhang T."/>
            <person name="Zhou Y."/>
            <person name="He R."/>
            <person name="Meng N."/>
            <person name="Wang Y."/>
            <person name="Liu W."/>
            <person name="Liu Z."/>
            <person name="Liu J."/>
            <person name="Guo Q."/>
            <person name="Huang H."/>
            <person name="Sederoff R.R."/>
            <person name="Wang G."/>
            <person name="Qu G."/>
            <person name="Chen S."/>
        </authorList>
    </citation>
    <scope>NUCLEOTIDE SEQUENCE [LARGE SCALE GENOMIC DNA]</scope>
    <source>
        <strain evidence="12">SC-2020</strain>
    </source>
</reference>
<keyword evidence="6" id="KW-0238">DNA-binding</keyword>
<feature type="compositionally biased region" description="Polar residues" evidence="10">
    <location>
        <begin position="317"/>
        <end position="331"/>
    </location>
</feature>
<keyword evidence="7" id="KW-0804">Transcription</keyword>
<dbReference type="InterPro" id="IPR003657">
    <property type="entry name" value="WRKY_dom"/>
</dbReference>
<dbReference type="GO" id="GO:0003700">
    <property type="term" value="F:DNA-binding transcription factor activity"/>
    <property type="evidence" value="ECO:0007669"/>
    <property type="project" value="InterPro"/>
</dbReference>
<dbReference type="GO" id="GO:0043565">
    <property type="term" value="F:sequence-specific DNA binding"/>
    <property type="evidence" value="ECO:0007669"/>
    <property type="project" value="InterPro"/>
</dbReference>
<keyword evidence="5" id="KW-0805">Transcription regulation</keyword>
<dbReference type="SMART" id="SM00774">
    <property type="entry name" value="WRKY"/>
    <property type="match status" value="2"/>
</dbReference>
<dbReference type="FunFam" id="2.20.25.80:FF:000006">
    <property type="entry name" value="WRKY transcription factor"/>
    <property type="match status" value="1"/>
</dbReference>
<feature type="compositionally biased region" description="Basic and acidic residues" evidence="10">
    <location>
        <begin position="280"/>
        <end position="291"/>
    </location>
</feature>
<dbReference type="PROSITE" id="PS50811">
    <property type="entry name" value="WRKY"/>
    <property type="match status" value="2"/>
</dbReference>
<proteinExistence type="inferred from homology"/>
<keyword evidence="2" id="KW-0479">Metal-binding</keyword>
<dbReference type="FunFam" id="2.20.25.80:FF:000003">
    <property type="entry name" value="WRKY transcription factor 57"/>
    <property type="match status" value="1"/>
</dbReference>
<feature type="compositionally biased region" description="Polar residues" evidence="10">
    <location>
        <begin position="261"/>
        <end position="279"/>
    </location>
</feature>